<reference evidence="1" key="1">
    <citation type="journal article" date="2021" name="Proc. Natl. Acad. Sci. U.S.A.">
        <title>A Catalog of Tens of Thousands of Viruses from Human Metagenomes Reveals Hidden Associations with Chronic Diseases.</title>
        <authorList>
            <person name="Tisza M.J."/>
            <person name="Buck C.B."/>
        </authorList>
    </citation>
    <scope>NUCLEOTIDE SEQUENCE</scope>
    <source>
        <strain evidence="1">CtcyQ27</strain>
    </source>
</reference>
<sequence length="87" mass="10216">MNKRQKKKLKKRHTPNIITEFRDTTRIEGASLPDEILQEISDSIKKIMGTFKPISFKDIPYIVPVILDEDTKIEVYDIIIQEDNKNE</sequence>
<proteinExistence type="predicted"/>
<protein>
    <submittedName>
        <fullName evidence="1">Uncharacterized protein</fullName>
    </submittedName>
</protein>
<dbReference type="EMBL" id="BK016080">
    <property type="protein sequence ID" value="DAF93102.1"/>
    <property type="molecule type" value="Genomic_DNA"/>
</dbReference>
<evidence type="ECO:0000313" key="1">
    <source>
        <dbReference type="EMBL" id="DAF93102.1"/>
    </source>
</evidence>
<organism evidence="1">
    <name type="scientific">Myoviridae sp. ctcyQ27</name>
    <dbReference type="NCBI Taxonomy" id="2825139"/>
    <lineage>
        <taxon>Viruses</taxon>
        <taxon>Duplodnaviria</taxon>
        <taxon>Heunggongvirae</taxon>
        <taxon>Uroviricota</taxon>
        <taxon>Caudoviricetes</taxon>
    </lineage>
</organism>
<accession>A0A8S5UFD9</accession>
<name>A0A8S5UFD9_9CAUD</name>